<evidence type="ECO:0000256" key="3">
    <source>
        <dbReference type="ARBA" id="ARBA00012438"/>
    </source>
</evidence>
<dbReference type="EMBL" id="FCOL02000014">
    <property type="protein sequence ID" value="SAL59918.1"/>
    <property type="molecule type" value="Genomic_DNA"/>
</dbReference>
<dbReference type="Gene3D" id="3.30.565.10">
    <property type="entry name" value="Histidine kinase-like ATPase, C-terminal domain"/>
    <property type="match status" value="1"/>
</dbReference>
<dbReference type="PANTHER" id="PTHR43547:SF2">
    <property type="entry name" value="HYBRID SIGNAL TRANSDUCTION HISTIDINE KINASE C"/>
    <property type="match status" value="1"/>
</dbReference>
<evidence type="ECO:0000313" key="14">
    <source>
        <dbReference type="Proteomes" id="UP000054925"/>
    </source>
</evidence>
<dbReference type="InterPro" id="IPR013656">
    <property type="entry name" value="PAS_4"/>
</dbReference>
<dbReference type="InterPro" id="IPR003661">
    <property type="entry name" value="HisK_dim/P_dom"/>
</dbReference>
<dbReference type="Proteomes" id="UP000054925">
    <property type="component" value="Unassembled WGS sequence"/>
</dbReference>
<reference evidence="13" key="1">
    <citation type="submission" date="2016-01" db="EMBL/GenBank/DDBJ databases">
        <authorList>
            <person name="Peeters C."/>
        </authorList>
    </citation>
    <scope>NUCLEOTIDE SEQUENCE [LARGE SCALE GENOMIC DNA]</scope>
    <source>
        <strain evidence="13">LMG 22937</strain>
    </source>
</reference>
<dbReference type="InterPro" id="IPR005467">
    <property type="entry name" value="His_kinase_dom"/>
</dbReference>
<dbReference type="InterPro" id="IPR001789">
    <property type="entry name" value="Sig_transdc_resp-reg_receiver"/>
</dbReference>
<dbReference type="GO" id="GO:0000155">
    <property type="term" value="F:phosphorelay sensor kinase activity"/>
    <property type="evidence" value="ECO:0007669"/>
    <property type="project" value="InterPro"/>
</dbReference>
<dbReference type="PROSITE" id="PS50113">
    <property type="entry name" value="PAC"/>
    <property type="match status" value="4"/>
</dbReference>
<dbReference type="CDD" id="cd00130">
    <property type="entry name" value="PAS"/>
    <property type="match status" value="3"/>
</dbReference>
<dbReference type="SMART" id="SM00388">
    <property type="entry name" value="HisKA"/>
    <property type="match status" value="1"/>
</dbReference>
<dbReference type="Gene3D" id="3.40.50.2300">
    <property type="match status" value="1"/>
</dbReference>
<comment type="subcellular location">
    <subcellularLocation>
        <location evidence="2">Cell inner membrane</location>
        <topology evidence="2">Multi-pass membrane protein</topology>
    </subcellularLocation>
</comment>
<dbReference type="SMART" id="SM00387">
    <property type="entry name" value="HATPase_c"/>
    <property type="match status" value="1"/>
</dbReference>
<dbReference type="Pfam" id="PF08448">
    <property type="entry name" value="PAS_4"/>
    <property type="match status" value="2"/>
</dbReference>
<dbReference type="Pfam" id="PF02518">
    <property type="entry name" value="HATPase_c"/>
    <property type="match status" value="1"/>
</dbReference>
<keyword evidence="6 13" id="KW-0418">Kinase</keyword>
<comment type="catalytic activity">
    <reaction evidence="1">
        <text>ATP + protein L-histidine = ADP + protein N-phospho-L-histidine.</text>
        <dbReference type="EC" id="2.7.13.3"/>
    </reaction>
</comment>
<evidence type="ECO:0000313" key="13">
    <source>
        <dbReference type="EMBL" id="SAL59918.1"/>
    </source>
</evidence>
<gene>
    <name evidence="13" type="ORF">AWB67_02888</name>
</gene>
<dbReference type="InterPro" id="IPR000014">
    <property type="entry name" value="PAS"/>
</dbReference>
<feature type="compositionally biased region" description="Basic and acidic residues" evidence="8">
    <location>
        <begin position="1"/>
        <end position="11"/>
    </location>
</feature>
<dbReference type="InterPro" id="IPR013655">
    <property type="entry name" value="PAS_fold_3"/>
</dbReference>
<evidence type="ECO:0000259" key="9">
    <source>
        <dbReference type="PROSITE" id="PS50109"/>
    </source>
</evidence>
<name>A0A158ITN0_9BURK</name>
<dbReference type="Pfam" id="PF00072">
    <property type="entry name" value="Response_reg"/>
    <property type="match status" value="1"/>
</dbReference>
<dbReference type="CDD" id="cd00082">
    <property type="entry name" value="HisKA"/>
    <property type="match status" value="1"/>
</dbReference>
<feature type="domain" description="Response regulatory" evidence="10">
    <location>
        <begin position="766"/>
        <end position="881"/>
    </location>
</feature>
<dbReference type="OrthoDB" id="9768069at2"/>
<dbReference type="GO" id="GO:0005886">
    <property type="term" value="C:plasma membrane"/>
    <property type="evidence" value="ECO:0007669"/>
    <property type="project" value="UniProtKB-SubCell"/>
</dbReference>
<evidence type="ECO:0000256" key="8">
    <source>
        <dbReference type="SAM" id="MobiDB-lite"/>
    </source>
</evidence>
<dbReference type="InterPro" id="IPR011006">
    <property type="entry name" value="CheY-like_superfamily"/>
</dbReference>
<dbReference type="InterPro" id="IPR004358">
    <property type="entry name" value="Sig_transdc_His_kin-like_C"/>
</dbReference>
<feature type="domain" description="PAC" evidence="12">
    <location>
        <begin position="462"/>
        <end position="515"/>
    </location>
</feature>
<dbReference type="SUPFAM" id="SSF52172">
    <property type="entry name" value="CheY-like"/>
    <property type="match status" value="1"/>
</dbReference>
<dbReference type="InterPro" id="IPR001610">
    <property type="entry name" value="PAC"/>
</dbReference>
<feature type="domain" description="PAC" evidence="12">
    <location>
        <begin position="215"/>
        <end position="267"/>
    </location>
</feature>
<evidence type="ECO:0000256" key="4">
    <source>
        <dbReference type="ARBA" id="ARBA00022553"/>
    </source>
</evidence>
<dbReference type="Pfam" id="PF00512">
    <property type="entry name" value="HisKA"/>
    <property type="match status" value="1"/>
</dbReference>
<feature type="domain" description="PAC" evidence="12">
    <location>
        <begin position="340"/>
        <end position="392"/>
    </location>
</feature>
<evidence type="ECO:0000259" key="10">
    <source>
        <dbReference type="PROSITE" id="PS50110"/>
    </source>
</evidence>
<evidence type="ECO:0000256" key="1">
    <source>
        <dbReference type="ARBA" id="ARBA00000085"/>
    </source>
</evidence>
<feature type="domain" description="PAS" evidence="11">
    <location>
        <begin position="25"/>
        <end position="84"/>
    </location>
</feature>
<dbReference type="InterPro" id="IPR036097">
    <property type="entry name" value="HisK_dim/P_sf"/>
</dbReference>
<feature type="domain" description="Histidine kinase" evidence="9">
    <location>
        <begin position="526"/>
        <end position="743"/>
    </location>
</feature>
<dbReference type="SUPFAM" id="SSF55785">
    <property type="entry name" value="PYP-like sensor domain (PAS domain)"/>
    <property type="match status" value="4"/>
</dbReference>
<organism evidence="13 14">
    <name type="scientific">Caballeronia terrestris</name>
    <dbReference type="NCBI Taxonomy" id="1226301"/>
    <lineage>
        <taxon>Bacteria</taxon>
        <taxon>Pseudomonadati</taxon>
        <taxon>Pseudomonadota</taxon>
        <taxon>Betaproteobacteria</taxon>
        <taxon>Burkholderiales</taxon>
        <taxon>Burkholderiaceae</taxon>
        <taxon>Caballeronia</taxon>
    </lineage>
</organism>
<dbReference type="SUPFAM" id="SSF47384">
    <property type="entry name" value="Homodimeric domain of signal transducing histidine kinase"/>
    <property type="match status" value="1"/>
</dbReference>
<dbReference type="FunFam" id="3.30.565.10:FF:000006">
    <property type="entry name" value="Sensor histidine kinase WalK"/>
    <property type="match status" value="1"/>
</dbReference>
<dbReference type="PROSITE" id="PS50110">
    <property type="entry name" value="RESPONSE_REGULATORY"/>
    <property type="match status" value="1"/>
</dbReference>
<dbReference type="InterPro" id="IPR000700">
    <property type="entry name" value="PAS-assoc_C"/>
</dbReference>
<evidence type="ECO:0000256" key="5">
    <source>
        <dbReference type="ARBA" id="ARBA00022679"/>
    </source>
</evidence>
<evidence type="ECO:0000259" key="11">
    <source>
        <dbReference type="PROSITE" id="PS50112"/>
    </source>
</evidence>
<keyword evidence="4 7" id="KW-0597">Phosphoprotein</keyword>
<dbReference type="PROSITE" id="PS50109">
    <property type="entry name" value="HIS_KIN"/>
    <property type="match status" value="1"/>
</dbReference>
<dbReference type="SUPFAM" id="SSF55874">
    <property type="entry name" value="ATPase domain of HSP90 chaperone/DNA topoisomerase II/histidine kinase"/>
    <property type="match status" value="1"/>
</dbReference>
<dbReference type="CDD" id="cd17580">
    <property type="entry name" value="REC_2_DhkD-like"/>
    <property type="match status" value="1"/>
</dbReference>
<dbReference type="EC" id="2.7.13.3" evidence="3"/>
<dbReference type="NCBIfam" id="TIGR00229">
    <property type="entry name" value="sensory_box"/>
    <property type="match status" value="3"/>
</dbReference>
<dbReference type="FunFam" id="3.30.450.20:FF:000099">
    <property type="entry name" value="Sensory box sensor histidine kinase"/>
    <property type="match status" value="1"/>
</dbReference>
<dbReference type="Pfam" id="PF08447">
    <property type="entry name" value="PAS_3"/>
    <property type="match status" value="1"/>
</dbReference>
<keyword evidence="5" id="KW-0808">Transferase</keyword>
<accession>A0A158ITN0</accession>
<dbReference type="Gene3D" id="3.30.450.20">
    <property type="entry name" value="PAS domain"/>
    <property type="match status" value="4"/>
</dbReference>
<keyword evidence="14" id="KW-1185">Reference proteome</keyword>
<dbReference type="InterPro" id="IPR036890">
    <property type="entry name" value="HATPase_C_sf"/>
</dbReference>
<dbReference type="PANTHER" id="PTHR43547">
    <property type="entry name" value="TWO-COMPONENT HISTIDINE KINASE"/>
    <property type="match status" value="1"/>
</dbReference>
<dbReference type="PRINTS" id="PR00344">
    <property type="entry name" value="BCTRLSENSOR"/>
</dbReference>
<dbReference type="SMART" id="SM00448">
    <property type="entry name" value="REC"/>
    <property type="match status" value="1"/>
</dbReference>
<dbReference type="InterPro" id="IPR003594">
    <property type="entry name" value="HATPase_dom"/>
</dbReference>
<dbReference type="Gene3D" id="1.10.287.130">
    <property type="match status" value="1"/>
</dbReference>
<evidence type="ECO:0000256" key="6">
    <source>
        <dbReference type="ARBA" id="ARBA00022777"/>
    </source>
</evidence>
<evidence type="ECO:0000256" key="7">
    <source>
        <dbReference type="PROSITE-ProRule" id="PRU00169"/>
    </source>
</evidence>
<dbReference type="PROSITE" id="PS50112">
    <property type="entry name" value="PAS"/>
    <property type="match status" value="1"/>
</dbReference>
<dbReference type="SMART" id="SM00086">
    <property type="entry name" value="PAC"/>
    <property type="match status" value="4"/>
</dbReference>
<evidence type="ECO:0000259" key="12">
    <source>
        <dbReference type="PROSITE" id="PS50113"/>
    </source>
</evidence>
<feature type="region of interest" description="Disordered" evidence="8">
    <location>
        <begin position="1"/>
        <end position="20"/>
    </location>
</feature>
<sequence length="882" mass="98925">MAEDTRSESGRSETGGDDPAPARFLPSFVWRASRDGVIRYANPWACQYLGVSSEKLVGQHWSVFVNREDIDSVLEAVRQMSGNALLRNVDVRLRRVDGAFRWHTLHLQATRDEEGNIADTVGVATDIHECKHAWELYEASERRLQAAFQGACMGAWEWDMKTRVVRMTAQLAKIYAFAEGTEAVTLSDLTDRVAPAYRALYQRKLDECLRYPETFELDFLLDEQVVPHRWLRMRGHPEYDRDGLLARVYGVTFDISQHRQHEERLSLSERRYRALVESTGAMVWSAGPDGRILPAGGSWSEFATDSSRMAGWGWLELVHPEDREITRRAWHDAIHQKTAQSLTFRMRRNDGVYRVMQAHAAPLSDEHGNLQEWFGTTTDVTVQHEAKAAIEARSLRLTVAMQAAKIRIVTLELSDWTLSIEDGGYRQFSEHLPYDMALARVHPDDRAALDRTLRRLANEEDRSANFEFRVENPDREQWIEGSALLQRSVAGKAVRIIGSIIDITERKRLELMLRESSRRKDEFLAMLAHELRNPLAPLRTAIALMQKDEPRKEREQDLIGLMQRQVEHMTHIVDDLLEVSRITQGRIALKREPILVCTAVYHAVEAVAGMAQARAQRMNVQADATSWICGDGTRVSQILVNILNNASKYTPEGGSISVTAQADDAWVSIVIEDTGSGISSDLLPKIFDLFSQGERTLDRSEGGLGIGLSLVKKLVEMHDGRIAVQSPGPGLGTTVTVDLPRLHHHEPHSGAALSALDAPSEGAVRRILIVDDNRDAADSLAMLCETENHITRVAYSSMEALDAAKDFRPDVALLDIGLPEMDGYELARRLRQKGGTAPLLIAITGYGQAEDRIRAQEAGFDLHFVKPVNVESLLKALSVRAA</sequence>
<dbReference type="InterPro" id="IPR035965">
    <property type="entry name" value="PAS-like_dom_sf"/>
</dbReference>
<evidence type="ECO:0000256" key="2">
    <source>
        <dbReference type="ARBA" id="ARBA00004429"/>
    </source>
</evidence>
<protein>
    <recommendedName>
        <fullName evidence="3">histidine kinase</fullName>
        <ecNumber evidence="3">2.7.13.3</ecNumber>
    </recommendedName>
</protein>
<dbReference type="SMART" id="SM00091">
    <property type="entry name" value="PAS"/>
    <property type="match status" value="3"/>
</dbReference>
<proteinExistence type="predicted"/>
<comment type="caution">
    <text evidence="13">The sequence shown here is derived from an EMBL/GenBank/DDBJ whole genome shotgun (WGS) entry which is preliminary data.</text>
</comment>
<feature type="modified residue" description="4-aspartylphosphate" evidence="7">
    <location>
        <position position="815"/>
    </location>
</feature>
<feature type="domain" description="PAC" evidence="12">
    <location>
        <begin position="87"/>
        <end position="139"/>
    </location>
</feature>
<dbReference type="AlphaFoldDB" id="A0A158ITN0"/>
<dbReference type="RefSeq" id="WP_087656899.1">
    <property type="nucleotide sequence ID" value="NZ_FCOL02000014.1"/>
</dbReference>